<keyword evidence="1" id="KW-1133">Transmembrane helix</keyword>
<name>A0ABX0NAH8_9BURK</name>
<keyword evidence="3" id="KW-1185">Reference proteome</keyword>
<proteinExistence type="predicted"/>
<evidence type="ECO:0000313" key="3">
    <source>
        <dbReference type="Proteomes" id="UP000621455"/>
    </source>
</evidence>
<evidence type="ECO:0000313" key="2">
    <source>
        <dbReference type="EMBL" id="NHZ80246.1"/>
    </source>
</evidence>
<organism evidence="2 3">
    <name type="scientific">Massilia frigida</name>
    <dbReference type="NCBI Taxonomy" id="2609281"/>
    <lineage>
        <taxon>Bacteria</taxon>
        <taxon>Pseudomonadati</taxon>
        <taxon>Pseudomonadota</taxon>
        <taxon>Betaproteobacteria</taxon>
        <taxon>Burkholderiales</taxon>
        <taxon>Oxalobacteraceae</taxon>
        <taxon>Telluria group</taxon>
        <taxon>Massilia</taxon>
    </lineage>
</organism>
<dbReference type="Proteomes" id="UP000621455">
    <property type="component" value="Unassembled WGS sequence"/>
</dbReference>
<accession>A0ABX0NAH8</accession>
<comment type="caution">
    <text evidence="2">The sequence shown here is derived from an EMBL/GenBank/DDBJ whole genome shotgun (WGS) entry which is preliminary data.</text>
</comment>
<sequence length="315" mass="32925">MKRSTQHCQHPTRPLPWALVIIAAAVGAAAVISATFWINSGKPGVPLPAPGNMVAPARAGATLASAASAVAVAQPMAGDVCLPPVGEAPAAPRDEQVRESIRAVLAKKMDVSALVDLSQRSDAGAALALFQRIRPCSDTTRYLDSMEFSLDDAGFMSAAACRRIPARLRANPINILIPAADAGSTAAKLLILKNAPTVAAVKQAVGNASANDIAELQATAERYGKDAASAGSASAAAWLAQAYLSGAFGSKREQAAYAITYEMNQSLQGEESRSRLNYVTGRMSASDLARVRPMLDRCRARKEARAASVLISPFR</sequence>
<protein>
    <recommendedName>
        <fullName evidence="4">SPOR domain-containing protein</fullName>
    </recommendedName>
</protein>
<gene>
    <name evidence="2" type="ORF">F2P44_13325</name>
</gene>
<reference evidence="2 3" key="1">
    <citation type="submission" date="2019-10" db="EMBL/GenBank/DDBJ databases">
        <title>Taxonomy of Antarctic Massilia spp.: description of Massilia rubra sp. nov., Massilia aquatica sp. nov., Massilia mucilaginosa sp. nov., Massilia frigida sp. nov. isolated from streams, lakes and regoliths.</title>
        <authorList>
            <person name="Holochova P."/>
            <person name="Sedlacek I."/>
            <person name="Kralova S."/>
            <person name="Maslanova I."/>
            <person name="Busse H.-J."/>
            <person name="Stankova E."/>
            <person name="Vrbovska V."/>
            <person name="Kovarovic V."/>
            <person name="Bartak M."/>
            <person name="Svec P."/>
            <person name="Pantucek R."/>
        </authorList>
    </citation>
    <scope>NUCLEOTIDE SEQUENCE [LARGE SCALE GENOMIC DNA]</scope>
    <source>
        <strain evidence="2 3">CCM 8695</strain>
    </source>
</reference>
<evidence type="ECO:0008006" key="4">
    <source>
        <dbReference type="Google" id="ProtNLM"/>
    </source>
</evidence>
<dbReference type="RefSeq" id="WP_167087197.1">
    <property type="nucleotide sequence ID" value="NZ_WHJG01000011.1"/>
</dbReference>
<dbReference type="EMBL" id="WHJG01000011">
    <property type="protein sequence ID" value="NHZ80246.1"/>
    <property type="molecule type" value="Genomic_DNA"/>
</dbReference>
<keyword evidence="1" id="KW-0812">Transmembrane</keyword>
<evidence type="ECO:0000256" key="1">
    <source>
        <dbReference type="SAM" id="Phobius"/>
    </source>
</evidence>
<keyword evidence="1" id="KW-0472">Membrane</keyword>
<feature type="transmembrane region" description="Helical" evidence="1">
    <location>
        <begin position="15"/>
        <end position="38"/>
    </location>
</feature>